<evidence type="ECO:0000256" key="1">
    <source>
        <dbReference type="ARBA" id="ARBA00022737"/>
    </source>
</evidence>
<keyword evidence="5" id="KW-1185">Reference proteome</keyword>
<feature type="non-terminal residue" evidence="4">
    <location>
        <position position="252"/>
    </location>
</feature>
<dbReference type="Pfam" id="PF12796">
    <property type="entry name" value="Ank_2"/>
    <property type="match status" value="1"/>
</dbReference>
<name>A0ABN9YG10_9DINO</name>
<keyword evidence="2 3" id="KW-0040">ANK repeat</keyword>
<dbReference type="SUPFAM" id="SSF48403">
    <property type="entry name" value="Ankyrin repeat"/>
    <property type="match status" value="1"/>
</dbReference>
<feature type="repeat" description="ANK" evidence="3">
    <location>
        <begin position="86"/>
        <end position="112"/>
    </location>
</feature>
<evidence type="ECO:0000313" key="4">
    <source>
        <dbReference type="EMBL" id="CAK0909964.1"/>
    </source>
</evidence>
<organism evidence="4 5">
    <name type="scientific">Prorocentrum cordatum</name>
    <dbReference type="NCBI Taxonomy" id="2364126"/>
    <lineage>
        <taxon>Eukaryota</taxon>
        <taxon>Sar</taxon>
        <taxon>Alveolata</taxon>
        <taxon>Dinophyceae</taxon>
        <taxon>Prorocentrales</taxon>
        <taxon>Prorocentraceae</taxon>
        <taxon>Prorocentrum</taxon>
    </lineage>
</organism>
<dbReference type="Proteomes" id="UP001189429">
    <property type="component" value="Unassembled WGS sequence"/>
</dbReference>
<evidence type="ECO:0000256" key="2">
    <source>
        <dbReference type="ARBA" id="ARBA00023043"/>
    </source>
</evidence>
<dbReference type="PANTHER" id="PTHR24198">
    <property type="entry name" value="ANKYRIN REPEAT AND PROTEIN KINASE DOMAIN-CONTAINING PROTEIN"/>
    <property type="match status" value="1"/>
</dbReference>
<protein>
    <recommendedName>
        <fullName evidence="6">ANK_REP_REGION domain-containing protein</fullName>
    </recommendedName>
</protein>
<evidence type="ECO:0008006" key="6">
    <source>
        <dbReference type="Google" id="ProtNLM"/>
    </source>
</evidence>
<dbReference type="PANTHER" id="PTHR24198:SF165">
    <property type="entry name" value="ANKYRIN REPEAT-CONTAINING PROTEIN-RELATED"/>
    <property type="match status" value="1"/>
</dbReference>
<comment type="caution">
    <text evidence="4">The sequence shown here is derived from an EMBL/GenBank/DDBJ whole genome shotgun (WGS) entry which is preliminary data.</text>
</comment>
<proteinExistence type="predicted"/>
<dbReference type="InterPro" id="IPR036770">
    <property type="entry name" value="Ankyrin_rpt-contain_sf"/>
</dbReference>
<dbReference type="Gene3D" id="1.25.40.20">
    <property type="entry name" value="Ankyrin repeat-containing domain"/>
    <property type="match status" value="1"/>
</dbReference>
<sequence length="252" mass="26401">ELEEAVRQGDAAEVQRLLTHASELRAHAPQAEAPAARGLGLSSPLPRSGLTALQLSCASGHARVCRLLLSRAGAAGGADPDAADARGRGPLHLAAAAGAAGCVAALMEYGADPCIAAGDDGRTPLELARGAGSAACVRALEDAVVLWQGWVDHCEHELLVFPTWKAKRLAVVRDRRPNSGPPDEASAPASWPCPGCGACEPMPWRVRRFYCTRCGTKIVVPAMLQMAIYETKSGLKSGRRGGVEMRGVLTQR</sequence>
<accession>A0ABN9YG10</accession>
<reference evidence="4" key="1">
    <citation type="submission" date="2023-10" db="EMBL/GenBank/DDBJ databases">
        <authorList>
            <person name="Chen Y."/>
            <person name="Shah S."/>
            <person name="Dougan E. K."/>
            <person name="Thang M."/>
            <person name="Chan C."/>
        </authorList>
    </citation>
    <scope>NUCLEOTIDE SEQUENCE [LARGE SCALE GENOMIC DNA]</scope>
</reference>
<dbReference type="EMBL" id="CAUYUJ010022297">
    <property type="protein sequence ID" value="CAK0909964.1"/>
    <property type="molecule type" value="Genomic_DNA"/>
</dbReference>
<gene>
    <name evidence="4" type="ORF">PCOR1329_LOCUS84254</name>
</gene>
<dbReference type="SMART" id="SM00248">
    <property type="entry name" value="ANK"/>
    <property type="match status" value="3"/>
</dbReference>
<keyword evidence="1" id="KW-0677">Repeat</keyword>
<feature type="non-terminal residue" evidence="4">
    <location>
        <position position="1"/>
    </location>
</feature>
<dbReference type="PROSITE" id="PS50088">
    <property type="entry name" value="ANK_REPEAT"/>
    <property type="match status" value="1"/>
</dbReference>
<dbReference type="PROSITE" id="PS50297">
    <property type="entry name" value="ANK_REP_REGION"/>
    <property type="match status" value="1"/>
</dbReference>
<evidence type="ECO:0000313" key="5">
    <source>
        <dbReference type="Proteomes" id="UP001189429"/>
    </source>
</evidence>
<evidence type="ECO:0000256" key="3">
    <source>
        <dbReference type="PROSITE-ProRule" id="PRU00023"/>
    </source>
</evidence>
<dbReference type="InterPro" id="IPR002110">
    <property type="entry name" value="Ankyrin_rpt"/>
</dbReference>